<comment type="caution">
    <text evidence="5">The sequence shown here is derived from an EMBL/GenBank/DDBJ whole genome shotgun (WGS) entry which is preliminary data.</text>
</comment>
<dbReference type="HAMAP" id="MF_00688">
    <property type="entry name" value="Leu_Phe_trans"/>
    <property type="match status" value="1"/>
</dbReference>
<dbReference type="Pfam" id="PF03588">
    <property type="entry name" value="Leu_Phe_trans"/>
    <property type="match status" value="1"/>
</dbReference>
<dbReference type="NCBIfam" id="TIGR00667">
    <property type="entry name" value="aat"/>
    <property type="match status" value="1"/>
</dbReference>
<dbReference type="Proteomes" id="UP000528322">
    <property type="component" value="Unassembled WGS sequence"/>
</dbReference>
<dbReference type="InterPro" id="IPR004616">
    <property type="entry name" value="Leu/Phe-tRNA_Trfase"/>
</dbReference>
<evidence type="ECO:0000256" key="1">
    <source>
        <dbReference type="ARBA" id="ARBA00022490"/>
    </source>
</evidence>
<gene>
    <name evidence="4" type="primary">aat</name>
    <name evidence="5" type="ORF">HNR37_001574</name>
</gene>
<evidence type="ECO:0000256" key="4">
    <source>
        <dbReference type="HAMAP-Rule" id="MF_00688"/>
    </source>
</evidence>
<dbReference type="PANTHER" id="PTHR30098">
    <property type="entry name" value="LEUCYL/PHENYLALANYL-TRNA--PROTEIN TRANSFERASE"/>
    <property type="match status" value="1"/>
</dbReference>
<accession>A0A7W7Y5L8</accession>
<dbReference type="GO" id="GO:0008914">
    <property type="term" value="F:leucyl-tRNA--protein transferase activity"/>
    <property type="evidence" value="ECO:0007669"/>
    <property type="project" value="UniProtKB-UniRule"/>
</dbReference>
<dbReference type="Gene3D" id="3.30.70.3550">
    <property type="entry name" value="Leucyl/phenylalanyl-tRNA-protein transferase, N-terminal domain"/>
    <property type="match status" value="1"/>
</dbReference>
<dbReference type="RefSeq" id="WP_343067205.1">
    <property type="nucleotide sequence ID" value="NZ_JACHID010000009.1"/>
</dbReference>
<reference evidence="5 6" key="1">
    <citation type="submission" date="2020-08" db="EMBL/GenBank/DDBJ databases">
        <title>Genomic Encyclopedia of Type Strains, Phase IV (KMG-IV): sequencing the most valuable type-strain genomes for metagenomic binning, comparative biology and taxonomic classification.</title>
        <authorList>
            <person name="Goeker M."/>
        </authorList>
    </citation>
    <scope>NUCLEOTIDE SEQUENCE [LARGE SCALE GENOMIC DNA]</scope>
    <source>
        <strain evidence="5 6">DSM 22071</strain>
    </source>
</reference>
<dbReference type="AlphaFoldDB" id="A0A7W7Y5L8"/>
<comment type="catalytic activity">
    <reaction evidence="4">
        <text>N-terminal L-arginyl-[protein] + L-leucyl-tRNA(Leu) = N-terminal L-leucyl-L-arginyl-[protein] + tRNA(Leu) + H(+)</text>
        <dbReference type="Rhea" id="RHEA:50416"/>
        <dbReference type="Rhea" id="RHEA-COMP:9613"/>
        <dbReference type="Rhea" id="RHEA-COMP:9622"/>
        <dbReference type="Rhea" id="RHEA-COMP:12672"/>
        <dbReference type="Rhea" id="RHEA-COMP:12673"/>
        <dbReference type="ChEBI" id="CHEBI:15378"/>
        <dbReference type="ChEBI" id="CHEBI:64719"/>
        <dbReference type="ChEBI" id="CHEBI:78442"/>
        <dbReference type="ChEBI" id="CHEBI:78494"/>
        <dbReference type="ChEBI" id="CHEBI:133044"/>
        <dbReference type="EC" id="2.3.2.6"/>
    </reaction>
</comment>
<evidence type="ECO:0000256" key="3">
    <source>
        <dbReference type="ARBA" id="ARBA00023315"/>
    </source>
</evidence>
<comment type="catalytic activity">
    <reaction evidence="4">
        <text>N-terminal L-lysyl-[protein] + L-leucyl-tRNA(Leu) = N-terminal L-leucyl-L-lysyl-[protein] + tRNA(Leu) + H(+)</text>
        <dbReference type="Rhea" id="RHEA:12340"/>
        <dbReference type="Rhea" id="RHEA-COMP:9613"/>
        <dbReference type="Rhea" id="RHEA-COMP:9622"/>
        <dbReference type="Rhea" id="RHEA-COMP:12670"/>
        <dbReference type="Rhea" id="RHEA-COMP:12671"/>
        <dbReference type="ChEBI" id="CHEBI:15378"/>
        <dbReference type="ChEBI" id="CHEBI:65249"/>
        <dbReference type="ChEBI" id="CHEBI:78442"/>
        <dbReference type="ChEBI" id="CHEBI:78494"/>
        <dbReference type="ChEBI" id="CHEBI:133043"/>
        <dbReference type="EC" id="2.3.2.6"/>
    </reaction>
</comment>
<dbReference type="GO" id="GO:0005737">
    <property type="term" value="C:cytoplasm"/>
    <property type="evidence" value="ECO:0007669"/>
    <property type="project" value="UniProtKB-SubCell"/>
</dbReference>
<evidence type="ECO:0000313" key="6">
    <source>
        <dbReference type="Proteomes" id="UP000528322"/>
    </source>
</evidence>
<comment type="subcellular location">
    <subcellularLocation>
        <location evidence="4">Cytoplasm</location>
    </subcellularLocation>
</comment>
<comment type="catalytic activity">
    <reaction evidence="4">
        <text>L-phenylalanyl-tRNA(Phe) + an N-terminal L-alpha-aminoacyl-[protein] = an N-terminal L-phenylalanyl-L-alpha-aminoacyl-[protein] + tRNA(Phe)</text>
        <dbReference type="Rhea" id="RHEA:43632"/>
        <dbReference type="Rhea" id="RHEA-COMP:9668"/>
        <dbReference type="Rhea" id="RHEA-COMP:9699"/>
        <dbReference type="Rhea" id="RHEA-COMP:10636"/>
        <dbReference type="Rhea" id="RHEA-COMP:10637"/>
        <dbReference type="ChEBI" id="CHEBI:78442"/>
        <dbReference type="ChEBI" id="CHEBI:78531"/>
        <dbReference type="ChEBI" id="CHEBI:78597"/>
        <dbReference type="ChEBI" id="CHEBI:83561"/>
        <dbReference type="EC" id="2.3.2.6"/>
    </reaction>
</comment>
<dbReference type="InterPro" id="IPR042203">
    <property type="entry name" value="Leu/Phe-tRNA_Trfase_C"/>
</dbReference>
<comment type="similarity">
    <text evidence="4">Belongs to the L/F-transferase family.</text>
</comment>
<dbReference type="PANTHER" id="PTHR30098:SF2">
    <property type="entry name" value="LEUCYL_PHENYLALANYL-TRNA--PROTEIN TRANSFERASE"/>
    <property type="match status" value="1"/>
</dbReference>
<keyword evidence="6" id="KW-1185">Reference proteome</keyword>
<evidence type="ECO:0000256" key="2">
    <source>
        <dbReference type="ARBA" id="ARBA00022679"/>
    </source>
</evidence>
<dbReference type="EMBL" id="JACHID010000009">
    <property type="protein sequence ID" value="MBB5022242.1"/>
    <property type="molecule type" value="Genomic_DNA"/>
</dbReference>
<protein>
    <recommendedName>
        <fullName evidence="4">Leucyl/phenylalanyl-tRNA--protein transferase</fullName>
        <ecNumber evidence="4">2.3.2.6</ecNumber>
    </recommendedName>
    <alternativeName>
        <fullName evidence="4">L/F-transferase</fullName>
    </alternativeName>
    <alternativeName>
        <fullName evidence="4">Leucyltransferase</fullName>
    </alternativeName>
    <alternativeName>
        <fullName evidence="4">Phenyalanyltransferase</fullName>
    </alternativeName>
</protein>
<dbReference type="SUPFAM" id="SSF55729">
    <property type="entry name" value="Acyl-CoA N-acyltransferases (Nat)"/>
    <property type="match status" value="1"/>
</dbReference>
<organism evidence="5 6">
    <name type="scientific">Desulfurispira natronophila</name>
    <dbReference type="NCBI Taxonomy" id="682562"/>
    <lineage>
        <taxon>Bacteria</taxon>
        <taxon>Pseudomonadati</taxon>
        <taxon>Chrysiogenota</taxon>
        <taxon>Chrysiogenia</taxon>
        <taxon>Chrysiogenales</taxon>
        <taxon>Chrysiogenaceae</taxon>
        <taxon>Desulfurispira</taxon>
    </lineage>
</organism>
<name>A0A7W7Y5L8_9BACT</name>
<keyword evidence="3 4" id="KW-0012">Acyltransferase</keyword>
<keyword evidence="1 4" id="KW-0963">Cytoplasm</keyword>
<dbReference type="InterPro" id="IPR016181">
    <property type="entry name" value="Acyl_CoA_acyltransferase"/>
</dbReference>
<comment type="function">
    <text evidence="4">Functions in the N-end rule pathway of protein degradation where it conjugates Leu, Phe and, less efficiently, Met from aminoacyl-tRNAs to the N-termini of proteins containing an N-terminal arginine or lysine.</text>
</comment>
<dbReference type="GO" id="GO:0030163">
    <property type="term" value="P:protein catabolic process"/>
    <property type="evidence" value="ECO:0007669"/>
    <property type="project" value="UniProtKB-UniRule"/>
</dbReference>
<evidence type="ECO:0000313" key="5">
    <source>
        <dbReference type="EMBL" id="MBB5022242.1"/>
    </source>
</evidence>
<sequence>MNYLRILPTNILSWGQWRCRLIVTIATNLESSVLLVNDQPPVYYLQPEDDMIFPNPACAGVDEPIAVGGDLSPKRLLAAYRSGIFPWFSEGGLVFWYSPDPRLVLFPAQLYTSRSLRKFMRNCGWHVRFDRNFEQVITCCARVQREHDDHKTWISRDFIEAYTHMHRLGYGHSVEVLDSDGEMIGGLYGLSLGRTFFGESMFSLRSNASKVALQALATVAQNWHFDFIDCQVPSEHLLSLGAQKMNRNEFLHRLETALEAGDRVGRWDIEINVANLA</sequence>
<keyword evidence="2 4" id="KW-0808">Transferase</keyword>
<dbReference type="EC" id="2.3.2.6" evidence="4"/>
<dbReference type="Gene3D" id="3.40.630.70">
    <property type="entry name" value="Leucyl/phenylalanyl-tRNA-protein transferase, C-terminal domain"/>
    <property type="match status" value="1"/>
</dbReference>
<dbReference type="InterPro" id="IPR042221">
    <property type="entry name" value="Leu/Phe-tRNA_Trfase_N"/>
</dbReference>
<proteinExistence type="inferred from homology"/>